<feature type="compositionally biased region" description="Low complexity" evidence="6">
    <location>
        <begin position="41"/>
        <end position="52"/>
    </location>
</feature>
<keyword evidence="7" id="KW-0812">Transmembrane</keyword>
<sequence>MSDYDDTKTRDDETLDESQTNAEIAEALRLSRAKKAGAGGASVTTESTEAAAPSGVGEDAPQEPDPAQEVEAAEQAAKDANRKDVVKSAFLGNLVFVLGFVATLIAGYYVGQWARLKFGDKPQPDGGDRYRVELRGDEPQKGPDDALVTIIEFADFQCPYCEQSVEPLAAAMDSYEGDVRLIFKHYPLPGHRLAAPAAYTSWAAHQQGEFWIFHDRLFAAKSAIDDTPDWIKELGLDAEKFGRDMESLDARSAVDEDMAAGGKVGVTGTPAFLVNGHMYRGKRDELGWKKIIAAELDYAEEIKKSEGLARGEVYDFLMKDALDKQVGAPERKAAPKKRRPGEPDDVSVYAVPITGAPAKGPADALVTVVEFADYHCPYCVRVKTAVDKLAETYPNDVRVVYRQRPLAMHPNARDASRAALAAHQQGKFWEMHDKLFLHQAQTLDEFEKLAAELGLDVEKFVTDYDGEAVAAALQSDLEVAQRFGISGTPAFFVNGRYLSGAQSFAVFEQVFEERRAEAKGLVDAGTPASGVYAKIIADGKPTAKD</sequence>
<evidence type="ECO:0000256" key="5">
    <source>
        <dbReference type="ARBA" id="ARBA00023284"/>
    </source>
</evidence>
<keyword evidence="10" id="KW-1185">Reference proteome</keyword>
<dbReference type="AlphaFoldDB" id="A6GEL0"/>
<comment type="caution">
    <text evidence="9">The sequence shown here is derived from an EMBL/GenBank/DDBJ whole genome shotgun (WGS) entry which is preliminary data.</text>
</comment>
<feature type="region of interest" description="Disordered" evidence="6">
    <location>
        <begin position="327"/>
        <end position="346"/>
    </location>
</feature>
<dbReference type="STRING" id="391625.PPSIR1_28866"/>
<evidence type="ECO:0000256" key="6">
    <source>
        <dbReference type="SAM" id="MobiDB-lite"/>
    </source>
</evidence>
<dbReference type="InterPro" id="IPR013766">
    <property type="entry name" value="Thioredoxin_domain"/>
</dbReference>
<dbReference type="GO" id="GO:0016491">
    <property type="term" value="F:oxidoreductase activity"/>
    <property type="evidence" value="ECO:0007669"/>
    <property type="project" value="UniProtKB-KW"/>
</dbReference>
<feature type="region of interest" description="Disordered" evidence="6">
    <location>
        <begin position="1"/>
        <end position="22"/>
    </location>
</feature>
<evidence type="ECO:0000313" key="10">
    <source>
        <dbReference type="Proteomes" id="UP000005801"/>
    </source>
</evidence>
<keyword evidence="5" id="KW-0676">Redox-active center</keyword>
<accession>A6GEL0</accession>
<dbReference type="RefSeq" id="WP_006975150.1">
    <property type="nucleotide sequence ID" value="NZ_ABCS01000083.1"/>
</dbReference>
<feature type="compositionally biased region" description="Basic and acidic residues" evidence="6">
    <location>
        <begin position="1"/>
        <end position="12"/>
    </location>
</feature>
<feature type="domain" description="Thioredoxin" evidence="8">
    <location>
        <begin position="61"/>
        <end position="297"/>
    </location>
</feature>
<organism evidence="9 10">
    <name type="scientific">Plesiocystis pacifica SIR-1</name>
    <dbReference type="NCBI Taxonomy" id="391625"/>
    <lineage>
        <taxon>Bacteria</taxon>
        <taxon>Pseudomonadati</taxon>
        <taxon>Myxococcota</taxon>
        <taxon>Polyangia</taxon>
        <taxon>Nannocystales</taxon>
        <taxon>Nannocystaceae</taxon>
        <taxon>Plesiocystis</taxon>
    </lineage>
</organism>
<dbReference type="OrthoDB" id="9784686at2"/>
<dbReference type="Pfam" id="PF01323">
    <property type="entry name" value="DSBA"/>
    <property type="match status" value="1"/>
</dbReference>
<keyword evidence="2" id="KW-0732">Signal</keyword>
<dbReference type="eggNOG" id="COG1651">
    <property type="taxonomic scope" value="Bacteria"/>
</dbReference>
<evidence type="ECO:0000256" key="4">
    <source>
        <dbReference type="ARBA" id="ARBA00023157"/>
    </source>
</evidence>
<dbReference type="PANTHER" id="PTHR13887">
    <property type="entry name" value="GLUTATHIONE S-TRANSFERASE KAPPA"/>
    <property type="match status" value="1"/>
</dbReference>
<dbReference type="Pfam" id="PF13462">
    <property type="entry name" value="Thioredoxin_4"/>
    <property type="match status" value="1"/>
</dbReference>
<protein>
    <submittedName>
        <fullName evidence="9">DSBA-like thioredoxin domain protein</fullName>
    </submittedName>
</protein>
<feature type="compositionally biased region" description="Acidic residues" evidence="6">
    <location>
        <begin position="60"/>
        <end position="70"/>
    </location>
</feature>
<keyword evidence="4" id="KW-1015">Disulfide bond</keyword>
<feature type="transmembrane region" description="Helical" evidence="7">
    <location>
        <begin position="90"/>
        <end position="111"/>
    </location>
</feature>
<evidence type="ECO:0000259" key="8">
    <source>
        <dbReference type="PROSITE" id="PS51352"/>
    </source>
</evidence>
<feature type="region of interest" description="Disordered" evidence="6">
    <location>
        <begin position="35"/>
        <end position="70"/>
    </location>
</feature>
<keyword evidence="7" id="KW-1133">Transmembrane helix</keyword>
<evidence type="ECO:0000256" key="7">
    <source>
        <dbReference type="SAM" id="Phobius"/>
    </source>
</evidence>
<comment type="similarity">
    <text evidence="1">Belongs to the thioredoxin family. DsbA subfamily.</text>
</comment>
<dbReference type="InterPro" id="IPR001853">
    <property type="entry name" value="DSBA-like_thioredoxin_dom"/>
</dbReference>
<evidence type="ECO:0000256" key="1">
    <source>
        <dbReference type="ARBA" id="ARBA00005791"/>
    </source>
</evidence>
<evidence type="ECO:0000256" key="3">
    <source>
        <dbReference type="ARBA" id="ARBA00023002"/>
    </source>
</evidence>
<dbReference type="Gene3D" id="3.40.30.10">
    <property type="entry name" value="Glutaredoxin"/>
    <property type="match status" value="2"/>
</dbReference>
<dbReference type="PANTHER" id="PTHR13887:SF14">
    <property type="entry name" value="DISULFIDE BOND FORMATION PROTEIN D"/>
    <property type="match status" value="1"/>
</dbReference>
<dbReference type="InterPro" id="IPR012336">
    <property type="entry name" value="Thioredoxin-like_fold"/>
</dbReference>
<evidence type="ECO:0000313" key="9">
    <source>
        <dbReference type="EMBL" id="EDM75718.1"/>
    </source>
</evidence>
<dbReference type="EMBL" id="ABCS01000083">
    <property type="protein sequence ID" value="EDM75718.1"/>
    <property type="molecule type" value="Genomic_DNA"/>
</dbReference>
<name>A6GEL0_9BACT</name>
<keyword evidence="7" id="KW-0472">Membrane</keyword>
<keyword evidence="3" id="KW-0560">Oxidoreductase</keyword>
<dbReference type="SUPFAM" id="SSF52833">
    <property type="entry name" value="Thioredoxin-like"/>
    <property type="match status" value="2"/>
</dbReference>
<feature type="domain" description="Thioredoxin" evidence="8">
    <location>
        <begin position="328"/>
        <end position="516"/>
    </location>
</feature>
<dbReference type="Proteomes" id="UP000005801">
    <property type="component" value="Unassembled WGS sequence"/>
</dbReference>
<proteinExistence type="inferred from homology"/>
<evidence type="ECO:0000256" key="2">
    <source>
        <dbReference type="ARBA" id="ARBA00022729"/>
    </source>
</evidence>
<reference evidence="9 10" key="1">
    <citation type="submission" date="2007-06" db="EMBL/GenBank/DDBJ databases">
        <authorList>
            <person name="Shimkets L."/>
            <person name="Ferriera S."/>
            <person name="Johnson J."/>
            <person name="Kravitz S."/>
            <person name="Beeson K."/>
            <person name="Sutton G."/>
            <person name="Rogers Y.-H."/>
            <person name="Friedman R."/>
            <person name="Frazier M."/>
            <person name="Venter J.C."/>
        </authorList>
    </citation>
    <scope>NUCLEOTIDE SEQUENCE [LARGE SCALE GENOMIC DNA]</scope>
    <source>
        <strain evidence="9 10">SIR-1</strain>
    </source>
</reference>
<dbReference type="PROSITE" id="PS51352">
    <property type="entry name" value="THIOREDOXIN_2"/>
    <property type="match status" value="2"/>
</dbReference>
<dbReference type="InterPro" id="IPR036249">
    <property type="entry name" value="Thioredoxin-like_sf"/>
</dbReference>
<gene>
    <name evidence="9" type="ORF">PPSIR1_28866</name>
</gene>